<name>A0AAE1C0V1_9PEZI</name>
<feature type="compositionally biased region" description="Polar residues" evidence="1">
    <location>
        <begin position="173"/>
        <end position="192"/>
    </location>
</feature>
<accession>A0AAE1C0V1</accession>
<feature type="compositionally biased region" description="Low complexity" evidence="1">
    <location>
        <begin position="78"/>
        <end position="90"/>
    </location>
</feature>
<reference evidence="3" key="1">
    <citation type="submission" date="2023-07" db="EMBL/GenBank/DDBJ databases">
        <title>Black Yeasts Isolated from many extreme environments.</title>
        <authorList>
            <person name="Coleine C."/>
            <person name="Stajich J.E."/>
            <person name="Selbmann L."/>
        </authorList>
    </citation>
    <scope>NUCLEOTIDE SEQUENCE</scope>
    <source>
        <strain evidence="3">CCFEE 5485</strain>
    </source>
</reference>
<feature type="transmembrane region" description="Helical" evidence="2">
    <location>
        <begin position="141"/>
        <end position="165"/>
    </location>
</feature>
<evidence type="ECO:0000313" key="4">
    <source>
        <dbReference type="Proteomes" id="UP001274830"/>
    </source>
</evidence>
<feature type="region of interest" description="Disordered" evidence="1">
    <location>
        <begin position="38"/>
        <end position="108"/>
    </location>
</feature>
<proteinExistence type="predicted"/>
<gene>
    <name evidence="3" type="ORF">LTR78_005971</name>
</gene>
<sequence>MPMSLFRSTANSNNAGSALRSPAQRRISAPVSIRLSTITEGANAGQPDTGVNNTRQSRSHIRSLDNVPDSPGRLPPYRQASRSSAGGRSQDTGRTAPPAYTWVPDPIEGEEDLRAPVEGEKLAELRRNGGHLRKARQRGGWGRAAVVAVVVLLVVGLAVGLGVGLTAGRKHQNSSSADQAGPSGATSPDNRTQVFPLGEYSLLTNLREVNTSCTSNPATWRCYPYTVFNPTDGTTNTSSAATFNWIITNTSSAYTTNTSSSTPSEGIPANLTISSTNNPFSIMFTNQSLTYISLASNTSSPRLTFNFTQSKSVIPSTSITSNGATAECFFNSTDFTGTLYLDVPRTYPDGQEAQQDSSTGGFEQWPYAVEISQASPGGQDVPACYQMINGGVGDRILTAGTAMSEESRCLCDYRNY</sequence>
<dbReference type="EMBL" id="JAUTXT010000021">
    <property type="protein sequence ID" value="KAK3674124.1"/>
    <property type="molecule type" value="Genomic_DNA"/>
</dbReference>
<evidence type="ECO:0008006" key="5">
    <source>
        <dbReference type="Google" id="ProtNLM"/>
    </source>
</evidence>
<organism evidence="3 4">
    <name type="scientific">Recurvomyces mirabilis</name>
    <dbReference type="NCBI Taxonomy" id="574656"/>
    <lineage>
        <taxon>Eukaryota</taxon>
        <taxon>Fungi</taxon>
        <taxon>Dikarya</taxon>
        <taxon>Ascomycota</taxon>
        <taxon>Pezizomycotina</taxon>
        <taxon>Dothideomycetes</taxon>
        <taxon>Dothideomycetidae</taxon>
        <taxon>Mycosphaerellales</taxon>
        <taxon>Teratosphaeriaceae</taxon>
        <taxon>Recurvomyces</taxon>
    </lineage>
</organism>
<keyword evidence="2" id="KW-0812">Transmembrane</keyword>
<dbReference type="AlphaFoldDB" id="A0AAE1C0V1"/>
<keyword evidence="4" id="KW-1185">Reference proteome</keyword>
<keyword evidence="2" id="KW-0472">Membrane</keyword>
<evidence type="ECO:0000256" key="1">
    <source>
        <dbReference type="SAM" id="MobiDB-lite"/>
    </source>
</evidence>
<evidence type="ECO:0000256" key="2">
    <source>
        <dbReference type="SAM" id="Phobius"/>
    </source>
</evidence>
<keyword evidence="2" id="KW-1133">Transmembrane helix</keyword>
<feature type="region of interest" description="Disordered" evidence="1">
    <location>
        <begin position="168"/>
        <end position="192"/>
    </location>
</feature>
<dbReference type="Proteomes" id="UP001274830">
    <property type="component" value="Unassembled WGS sequence"/>
</dbReference>
<comment type="caution">
    <text evidence="3">The sequence shown here is derived from an EMBL/GenBank/DDBJ whole genome shotgun (WGS) entry which is preliminary data.</text>
</comment>
<feature type="region of interest" description="Disordered" evidence="1">
    <location>
        <begin position="1"/>
        <end position="25"/>
    </location>
</feature>
<feature type="compositionally biased region" description="Polar residues" evidence="1">
    <location>
        <begin position="1"/>
        <end position="16"/>
    </location>
</feature>
<evidence type="ECO:0000313" key="3">
    <source>
        <dbReference type="EMBL" id="KAK3674124.1"/>
    </source>
</evidence>
<protein>
    <recommendedName>
        <fullName evidence="5">Tat pathway signal sequence</fullName>
    </recommendedName>
</protein>